<dbReference type="EMBL" id="SGKC01000039">
    <property type="protein sequence ID" value="NEZ93433.1"/>
    <property type="molecule type" value="Genomic_DNA"/>
</dbReference>
<evidence type="ECO:0000313" key="2">
    <source>
        <dbReference type="Proteomes" id="UP000473887"/>
    </source>
</evidence>
<protein>
    <submittedName>
        <fullName evidence="1">Uncharacterized protein</fullName>
    </submittedName>
</protein>
<comment type="caution">
    <text evidence="1">The sequence shown here is derived from an EMBL/GenBank/DDBJ whole genome shotgun (WGS) entry which is preliminary data.</text>
</comment>
<reference evidence="1 2" key="1">
    <citation type="submission" date="2019-02" db="EMBL/GenBank/DDBJ databases">
        <title>Genome sequencing of Clostridium botulinum clinical isolates.</title>
        <authorList>
            <person name="Brunt J."/>
            <person name="Van Vliet A.H.M."/>
            <person name="Stringer S.C."/>
            <person name="Grant K.A."/>
            <person name="Carter A.C."/>
            <person name="Peck M.W."/>
        </authorList>
    </citation>
    <scope>NUCLEOTIDE SEQUENCE [LARGE SCALE GENOMIC DNA]</scope>
    <source>
        <strain evidence="1 2">H142660711</strain>
    </source>
</reference>
<dbReference type="Proteomes" id="UP000473887">
    <property type="component" value="Unassembled WGS sequence"/>
</dbReference>
<organism evidence="1 2">
    <name type="scientific">Clostridium botulinum</name>
    <dbReference type="NCBI Taxonomy" id="1491"/>
    <lineage>
        <taxon>Bacteria</taxon>
        <taxon>Bacillati</taxon>
        <taxon>Bacillota</taxon>
        <taxon>Clostridia</taxon>
        <taxon>Eubacteriales</taxon>
        <taxon>Clostridiaceae</taxon>
        <taxon>Clostridium</taxon>
    </lineage>
</organism>
<sequence>MSDYIQNPYDGDKWEKIIDDCYRLRHQCDGYTKIHANFGGDAGIEGYIHIGIAYQCYCPEKQYTDNELWEKQRDKINKDINKLISNGDRLKAFGVENIKEWHFVTPEHRDSRLVTYSVKKAKEILEAKKNNNLDYIDDKFKILIKTGNDFIDEIRKLNCLGKLKFNISLNNTREPDWSKCSSEKVQNIERKLKAIINPDKDETRLKLYNKMVQFIGGYYIHGLEVLDEIKKSDIMSYEKIYELNNMYKKEVEYRCTMNMDSSTNNVLFNTIKEEFHKELKSELGELYDDPSIYELTWDLLSSWIADCPMDFI</sequence>
<name>A0A846I1B9_CLOBO</name>
<evidence type="ECO:0000313" key="1">
    <source>
        <dbReference type="EMBL" id="NEZ93433.1"/>
    </source>
</evidence>
<dbReference type="AlphaFoldDB" id="A0A846I1B9"/>
<proteinExistence type="predicted"/>
<gene>
    <name evidence="1" type="ORF">EXM69_16120</name>
</gene>
<accession>A0A846I1B9</accession>